<keyword evidence="2" id="KW-1185">Reference proteome</keyword>
<accession>A0A848IQ75</accession>
<sequence>MAIPLYLWLKDEGGADIVGSSNVGGRIGSIEVLSLPHGIHTPVDSFSGRLMGTRSHRPLTIEKEIDKSSPISFSNSAAVMGAGPPSASVTINASTPAMRSSSASRWRALCSEKSVRRVRITGFMAA</sequence>
<evidence type="ECO:0008006" key="3">
    <source>
        <dbReference type="Google" id="ProtNLM"/>
    </source>
</evidence>
<protein>
    <recommendedName>
        <fullName evidence="3">Type VI secretion system tube protein Hcp</fullName>
    </recommendedName>
</protein>
<comment type="caution">
    <text evidence="1">The sequence shown here is derived from an EMBL/GenBank/DDBJ whole genome shotgun (WGS) entry which is preliminary data.</text>
</comment>
<proteinExistence type="predicted"/>
<dbReference type="InterPro" id="IPR036624">
    <property type="entry name" value="Hcp1-lik_sf"/>
</dbReference>
<name>A0A848IQ75_9BURK</name>
<dbReference type="SUPFAM" id="SSF141452">
    <property type="entry name" value="Hcp1-like"/>
    <property type="match status" value="1"/>
</dbReference>
<dbReference type="EMBL" id="JABBGJ010000035">
    <property type="protein sequence ID" value="NMM02025.1"/>
    <property type="molecule type" value="Genomic_DNA"/>
</dbReference>
<evidence type="ECO:0000313" key="1">
    <source>
        <dbReference type="EMBL" id="NMM02025.1"/>
    </source>
</evidence>
<gene>
    <name evidence="1" type="ORF">HHL24_29345</name>
</gene>
<reference evidence="1 2" key="1">
    <citation type="submission" date="2020-04" db="EMBL/GenBank/DDBJ databases">
        <title>Paraburkholderia sp. RP-4-7 isolated from soil.</title>
        <authorList>
            <person name="Dahal R.H."/>
        </authorList>
    </citation>
    <scope>NUCLEOTIDE SEQUENCE [LARGE SCALE GENOMIC DNA]</scope>
    <source>
        <strain evidence="1 2">RP-4-7</strain>
    </source>
</reference>
<dbReference type="Pfam" id="PF05638">
    <property type="entry name" value="T6SS_HCP"/>
    <property type="match status" value="1"/>
</dbReference>
<dbReference type="AlphaFoldDB" id="A0A848IQ75"/>
<dbReference type="Gene3D" id="2.30.110.20">
    <property type="entry name" value="Hcp1-like"/>
    <property type="match status" value="1"/>
</dbReference>
<dbReference type="InterPro" id="IPR008514">
    <property type="entry name" value="T6SS_Hcp"/>
</dbReference>
<dbReference type="Proteomes" id="UP000544134">
    <property type="component" value="Unassembled WGS sequence"/>
</dbReference>
<evidence type="ECO:0000313" key="2">
    <source>
        <dbReference type="Proteomes" id="UP000544134"/>
    </source>
</evidence>
<organism evidence="1 2">
    <name type="scientific">Paraburkholderia polaris</name>
    <dbReference type="NCBI Taxonomy" id="2728848"/>
    <lineage>
        <taxon>Bacteria</taxon>
        <taxon>Pseudomonadati</taxon>
        <taxon>Pseudomonadota</taxon>
        <taxon>Betaproteobacteria</taxon>
        <taxon>Burkholderiales</taxon>
        <taxon>Burkholderiaceae</taxon>
        <taxon>Paraburkholderia</taxon>
    </lineage>
</organism>